<dbReference type="PROSITE" id="PS51071">
    <property type="entry name" value="HTH_RPIR"/>
    <property type="match status" value="1"/>
</dbReference>
<dbReference type="RefSeq" id="WP_211274788.1">
    <property type="nucleotide sequence ID" value="NZ_CAXBPE010000025.1"/>
</dbReference>
<protein>
    <submittedName>
        <fullName evidence="6">RpiR family transcriptional regulator</fullName>
    </submittedName>
</protein>
<gene>
    <name evidence="6" type="ORF">TALK_09145</name>
</gene>
<keyword evidence="3" id="KW-0804">Transcription</keyword>
<evidence type="ECO:0000259" key="5">
    <source>
        <dbReference type="PROSITE" id="PS51464"/>
    </source>
</evidence>
<feature type="domain" description="HTH rpiR-type" evidence="4">
    <location>
        <begin position="11"/>
        <end position="87"/>
    </location>
</feature>
<dbReference type="PANTHER" id="PTHR30514:SF1">
    <property type="entry name" value="HTH-TYPE TRANSCRIPTIONAL REGULATOR HEXR-RELATED"/>
    <property type="match status" value="1"/>
</dbReference>
<dbReference type="Pfam" id="PF01418">
    <property type="entry name" value="HTH_6"/>
    <property type="match status" value="1"/>
</dbReference>
<keyword evidence="1" id="KW-0805">Transcription regulation</keyword>
<dbReference type="STRING" id="1293890.TALK_09145"/>
<keyword evidence="2" id="KW-0238">DNA-binding</keyword>
<name>A0A1Y2LE79_9PROT</name>
<comment type="caution">
    <text evidence="6">The sequence shown here is derived from an EMBL/GenBank/DDBJ whole genome shotgun (WGS) entry which is preliminary data.</text>
</comment>
<dbReference type="InterPro" id="IPR035472">
    <property type="entry name" value="RpiR-like_SIS"/>
</dbReference>
<evidence type="ECO:0000256" key="3">
    <source>
        <dbReference type="ARBA" id="ARBA00023163"/>
    </source>
</evidence>
<dbReference type="AlphaFoldDB" id="A0A1Y2LE79"/>
<dbReference type="InterPro" id="IPR047640">
    <property type="entry name" value="RpiR-like"/>
</dbReference>
<dbReference type="SUPFAM" id="SSF53697">
    <property type="entry name" value="SIS domain"/>
    <property type="match status" value="1"/>
</dbReference>
<accession>A0A1Y2LE79</accession>
<evidence type="ECO:0000313" key="7">
    <source>
        <dbReference type="Proteomes" id="UP000193396"/>
    </source>
</evidence>
<evidence type="ECO:0000313" key="6">
    <source>
        <dbReference type="EMBL" id="OSQ48410.1"/>
    </source>
</evidence>
<dbReference type="InterPro" id="IPR000281">
    <property type="entry name" value="HTH_RpiR"/>
</dbReference>
<dbReference type="GO" id="GO:1901135">
    <property type="term" value="P:carbohydrate derivative metabolic process"/>
    <property type="evidence" value="ECO:0007669"/>
    <property type="project" value="InterPro"/>
</dbReference>
<evidence type="ECO:0000259" key="4">
    <source>
        <dbReference type="PROSITE" id="PS51071"/>
    </source>
</evidence>
<feature type="domain" description="SIS" evidence="5">
    <location>
        <begin position="135"/>
        <end position="277"/>
    </location>
</feature>
<dbReference type="GO" id="GO:0003700">
    <property type="term" value="F:DNA-binding transcription factor activity"/>
    <property type="evidence" value="ECO:0007669"/>
    <property type="project" value="InterPro"/>
</dbReference>
<dbReference type="Proteomes" id="UP000193396">
    <property type="component" value="Unassembled WGS sequence"/>
</dbReference>
<sequence length="292" mass="31752">MHKNFVENPVDRFAERINARADRLSPSMQSVAEYIRDNLSATLSQSALEIAHITDTSDATVIRTVQALGFSGLRDLKDTIEGFFIATNSPTAKMASTTSDIASDVNNAIDFMVEDQLNALRELAEPHNRSGMQNAVTLLTKANRIGVSGIGASGIIASYAARLFSRSGYPAYELTRTGISLAEQLIQMAKGDVLVMLGHGRLHREASATLAEAERLSIPLIAIVTSDQSPLIKIAQASLILPRSKSDQVALHAPLMCCLETMMLGLASTDPTRPLQTLERIVEIRNRIRPKK</sequence>
<evidence type="ECO:0000256" key="1">
    <source>
        <dbReference type="ARBA" id="ARBA00023015"/>
    </source>
</evidence>
<dbReference type="Pfam" id="PF01380">
    <property type="entry name" value="SIS"/>
    <property type="match status" value="1"/>
</dbReference>
<keyword evidence="7" id="KW-1185">Reference proteome</keyword>
<organism evidence="6 7">
    <name type="scientific">Thalassospira alkalitolerans</name>
    <dbReference type="NCBI Taxonomy" id="1293890"/>
    <lineage>
        <taxon>Bacteria</taxon>
        <taxon>Pseudomonadati</taxon>
        <taxon>Pseudomonadota</taxon>
        <taxon>Alphaproteobacteria</taxon>
        <taxon>Rhodospirillales</taxon>
        <taxon>Thalassospiraceae</taxon>
        <taxon>Thalassospira</taxon>
    </lineage>
</organism>
<dbReference type="SUPFAM" id="SSF46689">
    <property type="entry name" value="Homeodomain-like"/>
    <property type="match status" value="1"/>
</dbReference>
<evidence type="ECO:0000256" key="2">
    <source>
        <dbReference type="ARBA" id="ARBA00023125"/>
    </source>
</evidence>
<dbReference type="InterPro" id="IPR001347">
    <property type="entry name" value="SIS_dom"/>
</dbReference>
<dbReference type="InterPro" id="IPR046348">
    <property type="entry name" value="SIS_dom_sf"/>
</dbReference>
<proteinExistence type="predicted"/>
<dbReference type="Gene3D" id="3.40.50.10490">
    <property type="entry name" value="Glucose-6-phosphate isomerase like protein, domain 1"/>
    <property type="match status" value="1"/>
</dbReference>
<dbReference type="GO" id="GO:0097367">
    <property type="term" value="F:carbohydrate derivative binding"/>
    <property type="evidence" value="ECO:0007669"/>
    <property type="project" value="InterPro"/>
</dbReference>
<dbReference type="InterPro" id="IPR009057">
    <property type="entry name" value="Homeodomain-like_sf"/>
</dbReference>
<dbReference type="GO" id="GO:0003677">
    <property type="term" value="F:DNA binding"/>
    <property type="evidence" value="ECO:0007669"/>
    <property type="project" value="UniProtKB-KW"/>
</dbReference>
<dbReference type="PROSITE" id="PS51464">
    <property type="entry name" value="SIS"/>
    <property type="match status" value="1"/>
</dbReference>
<reference evidence="6 7" key="1">
    <citation type="submission" date="2014-03" db="EMBL/GenBank/DDBJ databases">
        <title>The draft genome sequence of Thalassospira alkalitolerans JCM 18968.</title>
        <authorList>
            <person name="Lai Q."/>
            <person name="Shao Z."/>
        </authorList>
    </citation>
    <scope>NUCLEOTIDE SEQUENCE [LARGE SCALE GENOMIC DNA]</scope>
    <source>
        <strain evidence="6 7">JCM 18968</strain>
    </source>
</reference>
<dbReference type="PANTHER" id="PTHR30514">
    <property type="entry name" value="GLUCOKINASE"/>
    <property type="match status" value="1"/>
</dbReference>
<dbReference type="InterPro" id="IPR036388">
    <property type="entry name" value="WH-like_DNA-bd_sf"/>
</dbReference>
<dbReference type="EMBL" id="JFKB01000005">
    <property type="protein sequence ID" value="OSQ48410.1"/>
    <property type="molecule type" value="Genomic_DNA"/>
</dbReference>
<dbReference type="Gene3D" id="1.10.10.10">
    <property type="entry name" value="Winged helix-like DNA-binding domain superfamily/Winged helix DNA-binding domain"/>
    <property type="match status" value="1"/>
</dbReference>
<dbReference type="CDD" id="cd05013">
    <property type="entry name" value="SIS_RpiR"/>
    <property type="match status" value="1"/>
</dbReference>